<comment type="caution">
    <text evidence="1">The sequence shown here is derived from an EMBL/GenBank/DDBJ whole genome shotgun (WGS) entry which is preliminary data.</text>
</comment>
<name>A0A317CJB2_9GAMM</name>
<reference evidence="1 2" key="1">
    <citation type="submission" date="2018-05" db="EMBL/GenBank/DDBJ databases">
        <title>Leucothrix arctica sp. nov., isolated from Arctic seawater.</title>
        <authorList>
            <person name="Choi A."/>
            <person name="Baek K."/>
        </authorList>
    </citation>
    <scope>NUCLEOTIDE SEQUENCE [LARGE SCALE GENOMIC DNA]</scope>
    <source>
        <strain evidence="1 2">IMCC9719</strain>
    </source>
</reference>
<protein>
    <submittedName>
        <fullName evidence="1">Uncharacterized protein</fullName>
    </submittedName>
</protein>
<evidence type="ECO:0000313" key="2">
    <source>
        <dbReference type="Proteomes" id="UP000245506"/>
    </source>
</evidence>
<keyword evidence="2" id="KW-1185">Reference proteome</keyword>
<dbReference type="OrthoDB" id="9814037at2"/>
<sequence length="102" mass="11878">MTKYKISGHSKNRLDLCSSCDEAWVDGGEWELLKSLKLSKKIPSVFTDSWQRKVRKEVSANILKDRFTTIFGETDMARLDDIKAWVKDHPKRAEILFYIGKK</sequence>
<gene>
    <name evidence="1" type="ORF">DKT75_06255</name>
</gene>
<accession>A0A317CJB2</accession>
<dbReference type="AlphaFoldDB" id="A0A317CJB2"/>
<evidence type="ECO:0000313" key="1">
    <source>
        <dbReference type="EMBL" id="PWQ97523.1"/>
    </source>
</evidence>
<organism evidence="1 2">
    <name type="scientific">Leucothrix arctica</name>
    <dbReference type="NCBI Taxonomy" id="1481894"/>
    <lineage>
        <taxon>Bacteria</taxon>
        <taxon>Pseudomonadati</taxon>
        <taxon>Pseudomonadota</taxon>
        <taxon>Gammaproteobacteria</taxon>
        <taxon>Thiotrichales</taxon>
        <taxon>Thiotrichaceae</taxon>
        <taxon>Leucothrix</taxon>
    </lineage>
</organism>
<dbReference type="RefSeq" id="WP_109822565.1">
    <property type="nucleotide sequence ID" value="NZ_QGKL01000019.1"/>
</dbReference>
<dbReference type="Proteomes" id="UP000245506">
    <property type="component" value="Unassembled WGS sequence"/>
</dbReference>
<proteinExistence type="predicted"/>
<dbReference type="EMBL" id="QGKL01000019">
    <property type="protein sequence ID" value="PWQ97523.1"/>
    <property type="molecule type" value="Genomic_DNA"/>
</dbReference>